<dbReference type="EMBL" id="CACRXK020001626">
    <property type="protein sequence ID" value="CAB3990242.1"/>
    <property type="molecule type" value="Genomic_DNA"/>
</dbReference>
<evidence type="ECO:0000256" key="6">
    <source>
        <dbReference type="ARBA" id="ARBA00022771"/>
    </source>
</evidence>
<dbReference type="Pfam" id="PF18039">
    <property type="entry name" value="UBA_6"/>
    <property type="match status" value="1"/>
</dbReference>
<dbReference type="InterPro" id="IPR040546">
    <property type="entry name" value="Rege-1_UBA-like"/>
</dbReference>
<dbReference type="Pfam" id="PF23050">
    <property type="entry name" value="KH_N4BP1_1st"/>
    <property type="match status" value="1"/>
</dbReference>
<dbReference type="PANTHER" id="PTHR12876">
    <property type="entry name" value="N4BP1-RELATED"/>
    <property type="match status" value="1"/>
</dbReference>
<evidence type="ECO:0000256" key="1">
    <source>
        <dbReference type="ARBA" id="ARBA00001946"/>
    </source>
</evidence>
<keyword evidence="6" id="KW-0863">Zinc-finger</keyword>
<evidence type="ECO:0000256" key="8">
    <source>
        <dbReference type="ARBA" id="ARBA00022833"/>
    </source>
</evidence>
<dbReference type="OrthoDB" id="392925at2759"/>
<feature type="region of interest" description="Disordered" evidence="10">
    <location>
        <begin position="246"/>
        <end position="270"/>
    </location>
</feature>
<dbReference type="GO" id="GO:0008270">
    <property type="term" value="F:zinc ion binding"/>
    <property type="evidence" value="ECO:0007669"/>
    <property type="project" value="UniProtKB-KW"/>
</dbReference>
<dbReference type="Pfam" id="PF11977">
    <property type="entry name" value="RNase_Zc3h12a"/>
    <property type="match status" value="1"/>
</dbReference>
<accession>A0A7D9DP23</accession>
<reference evidence="11" key="1">
    <citation type="submission" date="2020-04" db="EMBL/GenBank/DDBJ databases">
        <authorList>
            <person name="Alioto T."/>
            <person name="Alioto T."/>
            <person name="Gomez Garrido J."/>
        </authorList>
    </citation>
    <scope>NUCLEOTIDE SEQUENCE</scope>
    <source>
        <strain evidence="11">A484AB</strain>
    </source>
</reference>
<keyword evidence="8" id="KW-0862">Zinc</keyword>
<evidence type="ECO:0000256" key="5">
    <source>
        <dbReference type="ARBA" id="ARBA00022759"/>
    </source>
</evidence>
<protein>
    <submittedName>
        <fullName evidence="11">Ribonuclease ZC3H12C, partial</fullName>
    </submittedName>
</protein>
<feature type="compositionally biased region" description="Basic and acidic residues" evidence="10">
    <location>
        <begin position="246"/>
        <end position="262"/>
    </location>
</feature>
<gene>
    <name evidence="11" type="ORF">PACLA_8A043477</name>
</gene>
<evidence type="ECO:0000256" key="2">
    <source>
        <dbReference type="ARBA" id="ARBA00010922"/>
    </source>
</evidence>
<keyword evidence="7" id="KW-0378">Hydrolase</keyword>
<dbReference type="InterPro" id="IPR000571">
    <property type="entry name" value="Znf_CCCH"/>
</dbReference>
<dbReference type="PROSITE" id="PS50103">
    <property type="entry name" value="ZF_C3H1"/>
    <property type="match status" value="1"/>
</dbReference>
<keyword evidence="5" id="KW-0255">Endonuclease</keyword>
<evidence type="ECO:0000313" key="12">
    <source>
        <dbReference type="Proteomes" id="UP001152795"/>
    </source>
</evidence>
<evidence type="ECO:0000313" key="11">
    <source>
        <dbReference type="EMBL" id="CAB3990242.1"/>
    </source>
</evidence>
<dbReference type="GO" id="GO:0016787">
    <property type="term" value="F:hydrolase activity"/>
    <property type="evidence" value="ECO:0007669"/>
    <property type="project" value="UniProtKB-KW"/>
</dbReference>
<evidence type="ECO:0000256" key="7">
    <source>
        <dbReference type="ARBA" id="ARBA00022801"/>
    </source>
</evidence>
<keyword evidence="4" id="KW-0479">Metal-binding</keyword>
<keyword evidence="3" id="KW-0540">Nuclease</keyword>
<comment type="cofactor">
    <cofactor evidence="1">
        <name>Mg(2+)</name>
        <dbReference type="ChEBI" id="CHEBI:18420"/>
    </cofactor>
</comment>
<dbReference type="GO" id="GO:0004521">
    <property type="term" value="F:RNA endonuclease activity"/>
    <property type="evidence" value="ECO:0007669"/>
    <property type="project" value="TreeGrafter"/>
</dbReference>
<dbReference type="AlphaFoldDB" id="A0A7D9DP23"/>
<evidence type="ECO:0000256" key="4">
    <source>
        <dbReference type="ARBA" id="ARBA00022723"/>
    </source>
</evidence>
<dbReference type="InterPro" id="IPR051101">
    <property type="entry name" value="ZC3H12/N4BP1_RNase_Reg"/>
</dbReference>
<dbReference type="GO" id="GO:0003729">
    <property type="term" value="F:mRNA binding"/>
    <property type="evidence" value="ECO:0007669"/>
    <property type="project" value="TreeGrafter"/>
</dbReference>
<comment type="caution">
    <text evidence="11">The sequence shown here is derived from an EMBL/GenBank/DDBJ whole genome shotgun (WGS) entry which is preliminary data.</text>
</comment>
<proteinExistence type="inferred from homology"/>
<organism evidence="11 12">
    <name type="scientific">Paramuricea clavata</name>
    <name type="common">Red gorgonian</name>
    <name type="synonym">Violescent sea-whip</name>
    <dbReference type="NCBI Taxonomy" id="317549"/>
    <lineage>
        <taxon>Eukaryota</taxon>
        <taxon>Metazoa</taxon>
        <taxon>Cnidaria</taxon>
        <taxon>Anthozoa</taxon>
        <taxon>Octocorallia</taxon>
        <taxon>Malacalcyonacea</taxon>
        <taxon>Plexauridae</taxon>
        <taxon>Paramuricea</taxon>
    </lineage>
</organism>
<dbReference type="Gene3D" id="3.40.50.11980">
    <property type="match status" value="1"/>
</dbReference>
<dbReference type="InterPro" id="IPR056629">
    <property type="entry name" value="KH_N4BP1_1st"/>
</dbReference>
<dbReference type="GO" id="GO:0005634">
    <property type="term" value="C:nucleus"/>
    <property type="evidence" value="ECO:0007669"/>
    <property type="project" value="TreeGrafter"/>
</dbReference>
<feature type="region of interest" description="Disordered" evidence="10">
    <location>
        <begin position="500"/>
        <end position="557"/>
    </location>
</feature>
<dbReference type="Proteomes" id="UP001152795">
    <property type="component" value="Unassembled WGS sequence"/>
</dbReference>
<dbReference type="GO" id="GO:0036464">
    <property type="term" value="C:cytoplasmic ribonucleoprotein granule"/>
    <property type="evidence" value="ECO:0007669"/>
    <property type="project" value="TreeGrafter"/>
</dbReference>
<dbReference type="FunFam" id="3.40.50.11980:FF:000001">
    <property type="entry name" value="ZC3H12A isoform 1"/>
    <property type="match status" value="1"/>
</dbReference>
<name>A0A7D9DP23_PARCT</name>
<sequence>MVISGNDSIEFVVNESAFLCLKQRLKRVESLYNVTVRSDSLEGELRWVKVIGDEKLRMKAKEYITSMGKPECEKIIDIGQLNEASLDEFLFVLERQCSANIVLIDKSSIRVSGSAVSVAKVESYLNNLLSNSQNIELELPLKRARLESSSSVDSKDTTILSDDFSAFDYQVEDLLVSLRDEEKYGLIVSDSGLKENIDPMLHETSEDFAAKLGYSKDLYAQAVKKVGREADRNELLNELVKLKNSRKELHEEPQKERADRRRSSCSSMTTSKQLRPIIIDGSNVAMSHGKQKIFSCRGIQIAVDWFIPRGHKLIYVVIPLWRKESPSESNMISNQEVLKILDEERGAVNMIYTPSKTLKQRRIACYDDRYILNIACDKDGVVVSNDNFRDLYLENKPEWRKIIEERVLMFSFVDDMFMPPDDPHGRNGPHIDELLSFGSSSRTRVCHYGRHCTYGRNCKYAHPEREGEHILRDTPSNAPRPYSEPVPLTDAMCDDFKRLSLPDLNRNQPPPIVARSRHVSPQHPPALPSRRPTPQHHAPPLPPRSNGIHCGMRTTNESPYAPLPVHVEQAQMMYLARQQQPRLPPRRNRNYDTLPFTHPVIPIPPHAQNHQYYNLPPPPGAYIPSRRGRGGPYDNLPPNGQMPVYPPRNHAIYQTQQNYYRSRAPPADDSSDEDMPMVLEDTQMVESEHLRGISKRIHCRENGTESRMQAMVNVA</sequence>
<comment type="similarity">
    <text evidence="2">Belongs to the ZC3H12 family.</text>
</comment>
<dbReference type="CDD" id="cd09032">
    <property type="entry name" value="KH-I_N4BP1_like_rpt1"/>
    <property type="match status" value="1"/>
</dbReference>
<evidence type="ECO:0000256" key="3">
    <source>
        <dbReference type="ARBA" id="ARBA00022722"/>
    </source>
</evidence>
<dbReference type="InterPro" id="IPR021869">
    <property type="entry name" value="RNase_Zc3h12_NYN"/>
</dbReference>
<keyword evidence="9" id="KW-0460">Magnesium</keyword>
<dbReference type="PANTHER" id="PTHR12876:SF35">
    <property type="entry name" value="LD08718P-RELATED"/>
    <property type="match status" value="1"/>
</dbReference>
<evidence type="ECO:0000256" key="10">
    <source>
        <dbReference type="SAM" id="MobiDB-lite"/>
    </source>
</evidence>
<evidence type="ECO:0000256" key="9">
    <source>
        <dbReference type="ARBA" id="ARBA00022842"/>
    </source>
</evidence>
<keyword evidence="12" id="KW-1185">Reference proteome</keyword>